<feature type="non-terminal residue" evidence="2">
    <location>
        <position position="442"/>
    </location>
</feature>
<gene>
    <name evidence="2" type="ORF">DRP44_05515</name>
</gene>
<dbReference type="PROSITE" id="PS51257">
    <property type="entry name" value="PROKAR_LIPOPROTEIN"/>
    <property type="match status" value="1"/>
</dbReference>
<dbReference type="EMBL" id="QNBC01000070">
    <property type="protein sequence ID" value="RKX65822.1"/>
    <property type="molecule type" value="Genomic_DNA"/>
</dbReference>
<evidence type="ECO:0000313" key="3">
    <source>
        <dbReference type="Proteomes" id="UP000282321"/>
    </source>
</evidence>
<comment type="caution">
    <text evidence="2">The sequence shown here is derived from an EMBL/GenBank/DDBJ whole genome shotgun (WGS) entry which is preliminary data.</text>
</comment>
<feature type="chain" id="PRO_5024982004" description="DUF3160 domain-containing protein" evidence="1">
    <location>
        <begin position="22"/>
        <end position="442"/>
    </location>
</feature>
<protein>
    <recommendedName>
        <fullName evidence="4">DUF3160 domain-containing protein</fullName>
    </recommendedName>
</protein>
<dbReference type="Proteomes" id="UP000282321">
    <property type="component" value="Unassembled WGS sequence"/>
</dbReference>
<name>A0A660S790_UNCT6</name>
<dbReference type="SMART" id="SM01325">
    <property type="entry name" value="DUF3160"/>
    <property type="match status" value="1"/>
</dbReference>
<feature type="signal peptide" evidence="1">
    <location>
        <begin position="1"/>
        <end position="21"/>
    </location>
</feature>
<accession>A0A660S790</accession>
<reference evidence="2 3" key="1">
    <citation type="submission" date="2018-06" db="EMBL/GenBank/DDBJ databases">
        <title>Extensive metabolic versatility and redundancy in microbially diverse, dynamic hydrothermal sediments.</title>
        <authorList>
            <person name="Dombrowski N."/>
            <person name="Teske A."/>
            <person name="Baker B.J."/>
        </authorList>
    </citation>
    <scope>NUCLEOTIDE SEQUENCE [LARGE SCALE GENOMIC DNA]</scope>
    <source>
        <strain evidence="2">B35_G9</strain>
    </source>
</reference>
<dbReference type="Pfam" id="PF11369">
    <property type="entry name" value="DUF3160"/>
    <property type="match status" value="1"/>
</dbReference>
<evidence type="ECO:0008006" key="4">
    <source>
        <dbReference type="Google" id="ProtNLM"/>
    </source>
</evidence>
<organism evidence="2 3">
    <name type="scientific">candidate division TA06 bacterium</name>
    <dbReference type="NCBI Taxonomy" id="2250710"/>
    <lineage>
        <taxon>Bacteria</taxon>
        <taxon>Bacteria division TA06</taxon>
    </lineage>
</organism>
<proteinExistence type="predicted"/>
<evidence type="ECO:0000313" key="2">
    <source>
        <dbReference type="EMBL" id="RKX65822.1"/>
    </source>
</evidence>
<keyword evidence="1" id="KW-0732">Signal</keyword>
<sequence>MKNFIYFFTILSLFFSSCTVADNSFQTSNKLSKTEYKTLKKNGFYIEKTNFDNIYSLYKYLSRNNEPLLYTVDLPLYSMHLIFDQTLKDMELNSLYDSLTVFTRELYKINYNKFENSNSPALRNSYYLLTLYFALPLSYLDEDFVMPDGYSKIINAEQMLIEAHKGISISPIFSYKEDYSQYIPRGHYNFNDSLKNYFKSFMWYGRMGFYFSPEHSFINATDYDSARIRMIKASVLVYSEIKGNKRLNNIWKYINSITNFYVGKSDDISLNTYDIYTPPQKLTDSNIMNFITIIKNNAPLPKIISTEKTDSTTSNKNFLCFKLFGQKYIPDSYIFQNLVYNKVLTYTGPSTLSPFTIGPGGIRAFPMGLDVASVLGSSVADDILKRTANSNYIGYRNNISRLKSEFSNIKPNNGYTYFLKFMQLMINRKQYKHDPIYMKSKL</sequence>
<dbReference type="AlphaFoldDB" id="A0A660S790"/>
<dbReference type="InterPro" id="IPR022601">
    <property type="entry name" value="DUF3160"/>
</dbReference>
<evidence type="ECO:0000256" key="1">
    <source>
        <dbReference type="SAM" id="SignalP"/>
    </source>
</evidence>